<proteinExistence type="predicted"/>
<evidence type="ECO:0000313" key="10">
    <source>
        <dbReference type="EMBL" id="CBH40947.1"/>
    </source>
</evidence>
<keyword evidence="5" id="KW-0472">Membrane</keyword>
<dbReference type="KEGG" id="mal:MAGa7440"/>
<evidence type="ECO:0000256" key="9">
    <source>
        <dbReference type="SAM" id="SignalP"/>
    </source>
</evidence>
<dbReference type="EMBL" id="FP671138">
    <property type="protein sequence ID" value="CBH40947.1"/>
    <property type="molecule type" value="Genomic_DNA"/>
</dbReference>
<keyword evidence="2" id="KW-1003">Cell membrane</keyword>
<dbReference type="NCBIfam" id="NF046046">
    <property type="entry name" value="Mbov_0729_Cterm"/>
    <property type="match status" value="1"/>
</dbReference>
<gene>
    <name evidence="10" type="ordered locus">MAGa7440</name>
</gene>
<evidence type="ECO:0000313" key="11">
    <source>
        <dbReference type="Proteomes" id="UP000006902"/>
    </source>
</evidence>
<sequence>MKKLNKPIFLFSSLITIGSFPIIAAKCTEENNSYDSKNDSPQVINSIKDRSQDQNDENNTSNNDQPIDNSNKSDKIVTDSEPKKETDQASTNNSAETSSSSLTPPASKTKLKESHEDAASRLTKEYFDLLFNNTNRNHSDSANNSMLKPMNSGNTVPNNQNIKKKETHDEAASRLTKEYFDLLFSIQSNKDKIYNLSQNGIIEFLYKAFAKYGQSIKDKLNSQESVSNINIELQDSYEKANYSWSKNEDYFTKFGLDRAFRGDFFDFFDLLSELFTDYKDGENDNKNKADELFKKTKSKLEEAYKKISKHQ</sequence>
<dbReference type="OrthoDB" id="401233at2"/>
<feature type="compositionally biased region" description="Basic and acidic residues" evidence="8">
    <location>
        <begin position="71"/>
        <end position="87"/>
    </location>
</feature>
<dbReference type="InterPro" id="IPR049890">
    <property type="entry name" value="VlpA-F-like_signal"/>
</dbReference>
<evidence type="ECO:0000256" key="6">
    <source>
        <dbReference type="ARBA" id="ARBA00023139"/>
    </source>
</evidence>
<dbReference type="RefSeq" id="WP_013022266.1">
    <property type="nucleotide sequence ID" value="NC_013948.1"/>
</dbReference>
<evidence type="ECO:0000256" key="7">
    <source>
        <dbReference type="ARBA" id="ARBA00023288"/>
    </source>
</evidence>
<feature type="region of interest" description="Disordered" evidence="8">
    <location>
        <begin position="31"/>
        <end position="117"/>
    </location>
</feature>
<accession>D3VRK0</accession>
<protein>
    <submittedName>
        <fullName evidence="10">Uncharacterized protein</fullName>
    </submittedName>
</protein>
<reference evidence="11" key="1">
    <citation type="journal article" date="2010" name="BMC Genomics">
        <title>Comparative genomic and proteomic analyses of two Mycoplasma agalactiae strains: clues to the macro- and micro-events that are shaping mycoplasma diversity.</title>
        <authorList>
            <person name="Nouvel L.X."/>
            <person name="Sirand-Pugnet P."/>
            <person name="Marenda M.S."/>
            <person name="Sagne E."/>
            <person name="Barbe V."/>
            <person name="Mangenot S."/>
            <person name="Schenowitz C."/>
            <person name="Jacob D."/>
            <person name="Barre A."/>
            <person name="Claverol S."/>
            <person name="Blanchard A."/>
            <person name="Citti C."/>
        </authorList>
    </citation>
    <scope>NUCLEOTIDE SEQUENCE [LARGE SCALE GENOMIC DNA]</scope>
    <source>
        <strain evidence="11">5632</strain>
    </source>
</reference>
<evidence type="ECO:0000256" key="2">
    <source>
        <dbReference type="ARBA" id="ARBA00022475"/>
    </source>
</evidence>
<evidence type="ECO:0000256" key="5">
    <source>
        <dbReference type="ARBA" id="ARBA00023136"/>
    </source>
</evidence>
<dbReference type="NCBIfam" id="NF033817">
    <property type="entry name" value="Mplas_variab_LP"/>
    <property type="match status" value="1"/>
</dbReference>
<evidence type="ECO:0000256" key="1">
    <source>
        <dbReference type="ARBA" id="ARBA00004193"/>
    </source>
</evidence>
<keyword evidence="3 9" id="KW-0732">Signal</keyword>
<evidence type="ECO:0000256" key="8">
    <source>
        <dbReference type="SAM" id="MobiDB-lite"/>
    </source>
</evidence>
<dbReference type="Proteomes" id="UP000006902">
    <property type="component" value="Chromosome"/>
</dbReference>
<feature type="compositionally biased region" description="Polar residues" evidence="8">
    <location>
        <begin position="57"/>
        <end position="70"/>
    </location>
</feature>
<keyword evidence="4" id="KW-0677">Repeat</keyword>
<evidence type="ECO:0000256" key="4">
    <source>
        <dbReference type="ARBA" id="ARBA00022737"/>
    </source>
</evidence>
<feature type="region of interest" description="Disordered" evidence="8">
    <location>
        <begin position="135"/>
        <end position="170"/>
    </location>
</feature>
<feature type="compositionally biased region" description="Polar residues" evidence="8">
    <location>
        <begin position="135"/>
        <end position="161"/>
    </location>
</feature>
<feature type="chain" id="PRO_5003051574" evidence="9">
    <location>
        <begin position="25"/>
        <end position="311"/>
    </location>
</feature>
<feature type="compositionally biased region" description="Polar residues" evidence="8">
    <location>
        <begin position="31"/>
        <end position="45"/>
    </location>
</feature>
<feature type="compositionally biased region" description="Low complexity" evidence="8">
    <location>
        <begin position="90"/>
        <end position="108"/>
    </location>
</feature>
<dbReference type="eggNOG" id="ENOG5031ZI2">
    <property type="taxonomic scope" value="Bacteria"/>
</dbReference>
<comment type="subcellular location">
    <subcellularLocation>
        <location evidence="1">Cell membrane</location>
        <topology evidence="1">Lipid-anchor</topology>
    </subcellularLocation>
</comment>
<feature type="signal peptide" evidence="9">
    <location>
        <begin position="1"/>
        <end position="24"/>
    </location>
</feature>
<dbReference type="GO" id="GO:0005886">
    <property type="term" value="C:plasma membrane"/>
    <property type="evidence" value="ECO:0007669"/>
    <property type="project" value="UniProtKB-SubCell"/>
</dbReference>
<keyword evidence="7" id="KW-0449">Lipoprotein</keyword>
<keyword evidence="6" id="KW-0564">Palmitate</keyword>
<organism evidence="10 11">
    <name type="scientific">Mycoplasmopsis agalactiae</name>
    <name type="common">Mycoplasma agalactiae</name>
    <dbReference type="NCBI Taxonomy" id="2110"/>
    <lineage>
        <taxon>Bacteria</taxon>
        <taxon>Bacillati</taxon>
        <taxon>Mycoplasmatota</taxon>
        <taxon>Mycoplasmoidales</taxon>
        <taxon>Metamycoplasmataceae</taxon>
        <taxon>Mycoplasmopsis</taxon>
    </lineage>
</organism>
<dbReference type="AlphaFoldDB" id="D3VRK0"/>
<evidence type="ECO:0000256" key="3">
    <source>
        <dbReference type="ARBA" id="ARBA00022729"/>
    </source>
</evidence>
<name>D3VRK0_MYCAA</name>